<dbReference type="Pfam" id="PF07971">
    <property type="entry name" value="Glyco_hydro_92"/>
    <property type="match status" value="1"/>
</dbReference>
<dbReference type="AlphaFoldDB" id="A0A0D9P6C5"/>
<dbReference type="Pfam" id="PF17678">
    <property type="entry name" value="Glyco_hydro_92N"/>
    <property type="match status" value="1"/>
</dbReference>
<name>A0A0D9P6C5_METAN</name>
<dbReference type="GO" id="GO:0000224">
    <property type="term" value="F:peptide-N4-(N-acetyl-beta-glucosaminyl)asparagine amidase activity"/>
    <property type="evidence" value="ECO:0007669"/>
    <property type="project" value="TreeGrafter"/>
</dbReference>
<dbReference type="GO" id="GO:0006516">
    <property type="term" value="P:glycoprotein catabolic process"/>
    <property type="evidence" value="ECO:0007669"/>
    <property type="project" value="TreeGrafter"/>
</dbReference>
<dbReference type="OrthoDB" id="449263at2759"/>
<dbReference type="Proteomes" id="UP000054544">
    <property type="component" value="Unassembled WGS sequence"/>
</dbReference>
<evidence type="ECO:0000259" key="3">
    <source>
        <dbReference type="Pfam" id="PF17678"/>
    </source>
</evidence>
<feature type="domain" description="Glycosyl hydrolase family 92 N-terminal" evidence="3">
    <location>
        <begin position="87"/>
        <end position="330"/>
    </location>
</feature>
<dbReference type="FunFam" id="2.70.98.10:FF:000010">
    <property type="entry name" value="Alpha-1,2-mannosidase family protein"/>
    <property type="match status" value="1"/>
</dbReference>
<protein>
    <recommendedName>
        <fullName evidence="6">Secreted glycosidase</fullName>
    </recommendedName>
</protein>
<proteinExistence type="predicted"/>
<dbReference type="InterPro" id="IPR008928">
    <property type="entry name" value="6-hairpin_glycosidase_sf"/>
</dbReference>
<sequence>MAAARRSIRVTPRWTRSNGFLANKQRNGASSPSHRPPTAARHGHLEHAVIAWALSIVMRNPGLNLPQLLLLPWPLASLATQFDPLTYVNPLIGTTNGGNVFAGATLPYGLAKVVADVDGQNTGGFAMDMSNVTGISSIHDSGTGGNPSLGNFPLFPQVCRSDELNNCQFRIGDRKVYYRASSVIAEPGLFGIELASGIRVSMTVSEHASLIKFTFPKSKGNHPLIMLDLTDLWQSRQNASILVDEKSGRMVGNGTFLPSFGAGSYQLHFCVDFAGAKIHDTGVWINNRAGTEPKQMYITRGFNLFYLEGGGFARFSPGPDNTVTARVGLSFKSSEQACGNAEREIPNPLRDFDRLVKTAKEAWREKLSPISVKPGGADKNLLTSFWSGAYRSFISPQNYSGENPHWDTGRPYFDSFYCIWDSFRAQHPLLTILDPIAQTQMVQSLLDMYKHEGWLPDCHMSMCKGWTQGGSNADVVLVDAYAKNLSSDIDWELALEAIVTDAEDEPLEWSYHGRGGLQSWRKYKYIPYLDFDPLGFGTNSRSVSRTLEYSYNDFCLAALAGGLGKHDMREKYMHRSMNWQNLWKEDQTSVIKGKDTGFKGFFQPKYMNGTWGFQDPIACSALGSFCSLTSNPSETFEASIWQYLFYVPHATSSLISLLGGDDAFISRLNFFHESGLADISNEPVFLTVFLYHYAGRPGLSAKRAHQYIPSSFNNTNGGLPGNDDSGAMGSFLFFSVMGLFPVAGQNVYLINAPFLEEVSVKSPVTGKRATIRALNFDSAYKNVYVQKATVNGKPWTRSWIGHELFTEGWTLELTLGNTESDWGKKAADRPPSWTS</sequence>
<reference evidence="5" key="1">
    <citation type="journal article" date="2014" name="BMC Genomics">
        <title>The genome sequence of the biocontrol fungus Metarhizium anisopliae and comparative genomics of Metarhizium species.</title>
        <authorList>
            <person name="Pattemore J.A."/>
            <person name="Hane J.K."/>
            <person name="Williams A.H."/>
            <person name="Wilson B.A."/>
            <person name="Stodart B.J."/>
            <person name="Ash G.J."/>
        </authorList>
    </citation>
    <scope>NUCLEOTIDE SEQUENCE [LARGE SCALE GENOMIC DNA]</scope>
    <source>
        <strain evidence="5">BRIP 53293</strain>
    </source>
</reference>
<evidence type="ECO:0008006" key="6">
    <source>
        <dbReference type="Google" id="ProtNLM"/>
    </source>
</evidence>
<organism evidence="4 5">
    <name type="scientific">Metarhizium anisopliae BRIP 53293</name>
    <dbReference type="NCBI Taxonomy" id="1291518"/>
    <lineage>
        <taxon>Eukaryota</taxon>
        <taxon>Fungi</taxon>
        <taxon>Dikarya</taxon>
        <taxon>Ascomycota</taxon>
        <taxon>Pezizomycotina</taxon>
        <taxon>Sordariomycetes</taxon>
        <taxon>Hypocreomycetidae</taxon>
        <taxon>Hypocreales</taxon>
        <taxon>Clavicipitaceae</taxon>
        <taxon>Metarhizium</taxon>
    </lineage>
</organism>
<accession>A0A0D9P6C5</accession>
<dbReference type="Gene3D" id="1.20.1610.10">
    <property type="entry name" value="alpha-1,2-mannosidases domains"/>
    <property type="match status" value="1"/>
</dbReference>
<evidence type="ECO:0000313" key="4">
    <source>
        <dbReference type="EMBL" id="KJK81827.1"/>
    </source>
</evidence>
<dbReference type="FunFam" id="1.20.1050.60:FF:000002">
    <property type="entry name" value="Glycosyl hydrolase family 92"/>
    <property type="match status" value="1"/>
</dbReference>
<dbReference type="InterPro" id="IPR012939">
    <property type="entry name" value="Glyco_hydro_92"/>
</dbReference>
<dbReference type="EMBL" id="KE384725">
    <property type="protein sequence ID" value="KJK81827.1"/>
    <property type="molecule type" value="Genomic_DNA"/>
</dbReference>
<dbReference type="InterPro" id="IPR014718">
    <property type="entry name" value="GH-type_carb-bd"/>
</dbReference>
<dbReference type="SUPFAM" id="SSF48208">
    <property type="entry name" value="Six-hairpin glycosidases"/>
    <property type="match status" value="1"/>
</dbReference>
<dbReference type="GO" id="GO:0030246">
    <property type="term" value="F:carbohydrate binding"/>
    <property type="evidence" value="ECO:0007669"/>
    <property type="project" value="InterPro"/>
</dbReference>
<feature type="region of interest" description="Disordered" evidence="1">
    <location>
        <begin position="19"/>
        <end position="41"/>
    </location>
</feature>
<evidence type="ECO:0000256" key="1">
    <source>
        <dbReference type="SAM" id="MobiDB-lite"/>
    </source>
</evidence>
<evidence type="ECO:0000259" key="2">
    <source>
        <dbReference type="Pfam" id="PF07971"/>
    </source>
</evidence>
<feature type="domain" description="Glycosyl hydrolase family 92" evidence="2">
    <location>
        <begin position="336"/>
        <end position="816"/>
    </location>
</feature>
<dbReference type="FunFam" id="1.20.1610.10:FF:000002">
    <property type="entry name" value="Alpha-1,2-mannosidase family protein"/>
    <property type="match status" value="1"/>
</dbReference>
<dbReference type="Gene3D" id="3.30.2080.10">
    <property type="entry name" value="GH92 mannosidase domain"/>
    <property type="match status" value="1"/>
</dbReference>
<dbReference type="PANTHER" id="PTHR12143:SF23">
    <property type="entry name" value="PUTATIVE-RELATED"/>
    <property type="match status" value="1"/>
</dbReference>
<dbReference type="PANTHER" id="PTHR12143">
    <property type="entry name" value="PEPTIDE N-GLYCANASE PNGASE -RELATED"/>
    <property type="match status" value="1"/>
</dbReference>
<keyword evidence="5" id="KW-1185">Reference proteome</keyword>
<evidence type="ECO:0000313" key="5">
    <source>
        <dbReference type="Proteomes" id="UP000054544"/>
    </source>
</evidence>
<dbReference type="Gene3D" id="1.20.1050.60">
    <property type="entry name" value="alpha-1,2-mannosidase"/>
    <property type="match status" value="1"/>
</dbReference>
<dbReference type="FunFam" id="3.30.2080.10:FF:000001">
    <property type="entry name" value="Alpha-1,2-mannosidase subfamily"/>
    <property type="match status" value="1"/>
</dbReference>
<dbReference type="InterPro" id="IPR005887">
    <property type="entry name" value="GH92_a_mannosidase_put"/>
</dbReference>
<dbReference type="NCBIfam" id="TIGR01180">
    <property type="entry name" value="aman2_put"/>
    <property type="match status" value="1"/>
</dbReference>
<dbReference type="STRING" id="1291518.A0A0D9P6C5"/>
<dbReference type="GO" id="GO:0005829">
    <property type="term" value="C:cytosol"/>
    <property type="evidence" value="ECO:0007669"/>
    <property type="project" value="TreeGrafter"/>
</dbReference>
<dbReference type="InterPro" id="IPR041371">
    <property type="entry name" value="GH92_N"/>
</dbReference>
<dbReference type="InterPro" id="IPR050883">
    <property type="entry name" value="PNGase"/>
</dbReference>
<dbReference type="GO" id="GO:0005634">
    <property type="term" value="C:nucleus"/>
    <property type="evidence" value="ECO:0007669"/>
    <property type="project" value="TreeGrafter"/>
</dbReference>
<dbReference type="GO" id="GO:0005975">
    <property type="term" value="P:carbohydrate metabolic process"/>
    <property type="evidence" value="ECO:0007669"/>
    <property type="project" value="InterPro"/>
</dbReference>
<gene>
    <name evidence="4" type="ORF">H634G_03090</name>
</gene>
<feature type="compositionally biased region" description="Polar residues" evidence="1">
    <location>
        <begin position="19"/>
        <end position="33"/>
    </location>
</feature>
<dbReference type="Gene3D" id="2.70.98.10">
    <property type="match status" value="1"/>
</dbReference>